<evidence type="ECO:0000313" key="1">
    <source>
        <dbReference type="EMBL" id="GIH92003.1"/>
    </source>
</evidence>
<keyword evidence="2" id="KW-1185">Reference proteome</keyword>
<evidence type="ECO:0000313" key="2">
    <source>
        <dbReference type="Proteomes" id="UP000619788"/>
    </source>
</evidence>
<reference evidence="1 2" key="1">
    <citation type="submission" date="2021-01" db="EMBL/GenBank/DDBJ databases">
        <title>Whole genome shotgun sequence of Planobispora siamensis NBRC 107568.</title>
        <authorList>
            <person name="Komaki H."/>
            <person name="Tamura T."/>
        </authorList>
    </citation>
    <scope>NUCLEOTIDE SEQUENCE [LARGE SCALE GENOMIC DNA]</scope>
    <source>
        <strain evidence="1 2">NBRC 107568</strain>
    </source>
</reference>
<proteinExistence type="predicted"/>
<accession>A0A8J3SD87</accession>
<name>A0A8J3SD87_9ACTN</name>
<dbReference type="AlphaFoldDB" id="A0A8J3SD87"/>
<gene>
    <name evidence="1" type="ORF">Psi01_26330</name>
</gene>
<dbReference type="Proteomes" id="UP000619788">
    <property type="component" value="Unassembled WGS sequence"/>
</dbReference>
<sequence>MAVSMRPKGASEVVIGAAIDGTVPGSGGTVDAATPLRPPGGVLTAVYGPTERSIIPKKH</sequence>
<organism evidence="1 2">
    <name type="scientific">Planobispora siamensis</name>
    <dbReference type="NCBI Taxonomy" id="936338"/>
    <lineage>
        <taxon>Bacteria</taxon>
        <taxon>Bacillati</taxon>
        <taxon>Actinomycetota</taxon>
        <taxon>Actinomycetes</taxon>
        <taxon>Streptosporangiales</taxon>
        <taxon>Streptosporangiaceae</taxon>
        <taxon>Planobispora</taxon>
    </lineage>
</organism>
<protein>
    <submittedName>
        <fullName evidence="1">Uncharacterized protein</fullName>
    </submittedName>
</protein>
<dbReference type="EMBL" id="BOOJ01000024">
    <property type="protein sequence ID" value="GIH92003.1"/>
    <property type="molecule type" value="Genomic_DNA"/>
</dbReference>
<comment type="caution">
    <text evidence="1">The sequence shown here is derived from an EMBL/GenBank/DDBJ whole genome shotgun (WGS) entry which is preliminary data.</text>
</comment>